<evidence type="ECO:0000313" key="8">
    <source>
        <dbReference type="Proteomes" id="UP000246085"/>
    </source>
</evidence>
<dbReference type="PANTHER" id="PTHR30055:SF200">
    <property type="entry name" value="HTH-TYPE TRANSCRIPTIONAL REPRESSOR BDCR"/>
    <property type="match status" value="1"/>
</dbReference>
<gene>
    <name evidence="7" type="ORF">BRAD3257_3927</name>
</gene>
<evidence type="ECO:0000256" key="5">
    <source>
        <dbReference type="SAM" id="MobiDB-lite"/>
    </source>
</evidence>
<keyword evidence="3" id="KW-0804">Transcription</keyword>
<dbReference type="PROSITE" id="PS50977">
    <property type="entry name" value="HTH_TETR_2"/>
    <property type="match status" value="1"/>
</dbReference>
<dbReference type="Gene3D" id="1.10.357.10">
    <property type="entry name" value="Tetracycline Repressor, domain 2"/>
    <property type="match status" value="1"/>
</dbReference>
<feature type="region of interest" description="Disordered" evidence="5">
    <location>
        <begin position="1"/>
        <end position="20"/>
    </location>
</feature>
<organism evidence="7 8">
    <name type="scientific">Bradyrhizobium vignae</name>
    <dbReference type="NCBI Taxonomy" id="1549949"/>
    <lineage>
        <taxon>Bacteria</taxon>
        <taxon>Pseudomonadati</taxon>
        <taxon>Pseudomonadota</taxon>
        <taxon>Alphaproteobacteria</taxon>
        <taxon>Hyphomicrobiales</taxon>
        <taxon>Nitrobacteraceae</taxon>
        <taxon>Bradyrhizobium</taxon>
    </lineage>
</organism>
<dbReference type="EMBL" id="LS398110">
    <property type="protein sequence ID" value="SPP94938.1"/>
    <property type="molecule type" value="Genomic_DNA"/>
</dbReference>
<dbReference type="InterPro" id="IPR009057">
    <property type="entry name" value="Homeodomain-like_sf"/>
</dbReference>
<dbReference type="Proteomes" id="UP000246085">
    <property type="component" value="Chromosome BRAD3257"/>
</dbReference>
<evidence type="ECO:0000256" key="2">
    <source>
        <dbReference type="ARBA" id="ARBA00023125"/>
    </source>
</evidence>
<keyword evidence="1" id="KW-0805">Transcription regulation</keyword>
<dbReference type="SUPFAM" id="SSF46689">
    <property type="entry name" value="Homeodomain-like"/>
    <property type="match status" value="1"/>
</dbReference>
<evidence type="ECO:0000256" key="3">
    <source>
        <dbReference type="ARBA" id="ARBA00023163"/>
    </source>
</evidence>
<dbReference type="SUPFAM" id="SSF48498">
    <property type="entry name" value="Tetracyclin repressor-like, C-terminal domain"/>
    <property type="match status" value="1"/>
</dbReference>
<dbReference type="Pfam" id="PF21993">
    <property type="entry name" value="TetR_C_13_2"/>
    <property type="match status" value="1"/>
</dbReference>
<dbReference type="InterPro" id="IPR054156">
    <property type="entry name" value="YxaF_TetR_C"/>
</dbReference>
<feature type="compositionally biased region" description="Basic and acidic residues" evidence="5">
    <location>
        <begin position="1"/>
        <end position="10"/>
    </location>
</feature>
<evidence type="ECO:0000256" key="4">
    <source>
        <dbReference type="PROSITE-ProRule" id="PRU00335"/>
    </source>
</evidence>
<reference evidence="7 8" key="1">
    <citation type="submission" date="2018-03" db="EMBL/GenBank/DDBJ databases">
        <authorList>
            <person name="Gully D."/>
        </authorList>
    </citation>
    <scope>NUCLEOTIDE SEQUENCE [LARGE SCALE GENOMIC DNA]</scope>
    <source>
        <strain evidence="7">ORS3257</strain>
    </source>
</reference>
<evidence type="ECO:0000256" key="1">
    <source>
        <dbReference type="ARBA" id="ARBA00023015"/>
    </source>
</evidence>
<sequence length="213" mass="23577">MLSSEQDARHRMAPPPKPQTMKERILETADKLFYLKGIRAIGVDTIAAEIGISKRTLYNHFPSKDALIAAYLERRFVSARPSDKPPAEQILATFDSLERRFAAKDFRGCPFVNAVAELGPADRAVKKIAIAFKESRRLWFRERLTELGVRDAEALATQLVLLVDGSIAQDLVRDDPAMARAAKEAAKVLLRNAGVDVGGDAVKQVKGRKRAPQ</sequence>
<dbReference type="GO" id="GO:0003700">
    <property type="term" value="F:DNA-binding transcription factor activity"/>
    <property type="evidence" value="ECO:0007669"/>
    <property type="project" value="TreeGrafter"/>
</dbReference>
<accession>A0A2U3Q0R7</accession>
<feature type="domain" description="HTH tetR-type" evidence="6">
    <location>
        <begin position="19"/>
        <end position="79"/>
    </location>
</feature>
<evidence type="ECO:0000259" key="6">
    <source>
        <dbReference type="PROSITE" id="PS50977"/>
    </source>
</evidence>
<protein>
    <submittedName>
        <fullName evidence="7">Transcriptional regulatory protein</fullName>
    </submittedName>
</protein>
<dbReference type="InterPro" id="IPR036271">
    <property type="entry name" value="Tet_transcr_reg_TetR-rel_C_sf"/>
</dbReference>
<evidence type="ECO:0000313" key="7">
    <source>
        <dbReference type="EMBL" id="SPP94938.1"/>
    </source>
</evidence>
<proteinExistence type="predicted"/>
<dbReference type="GO" id="GO:0000976">
    <property type="term" value="F:transcription cis-regulatory region binding"/>
    <property type="evidence" value="ECO:0007669"/>
    <property type="project" value="TreeGrafter"/>
</dbReference>
<keyword evidence="2 4" id="KW-0238">DNA-binding</keyword>
<dbReference type="KEGG" id="bvz:BRAD3257_3927"/>
<dbReference type="PANTHER" id="PTHR30055">
    <property type="entry name" value="HTH-TYPE TRANSCRIPTIONAL REGULATOR RUTR"/>
    <property type="match status" value="1"/>
</dbReference>
<feature type="DNA-binding region" description="H-T-H motif" evidence="4">
    <location>
        <begin position="42"/>
        <end position="61"/>
    </location>
</feature>
<dbReference type="PRINTS" id="PR00455">
    <property type="entry name" value="HTHTETR"/>
</dbReference>
<dbReference type="AlphaFoldDB" id="A0A2U3Q0R7"/>
<dbReference type="FunFam" id="1.10.10.60:FF:000141">
    <property type="entry name" value="TetR family transcriptional regulator"/>
    <property type="match status" value="1"/>
</dbReference>
<dbReference type="InterPro" id="IPR001647">
    <property type="entry name" value="HTH_TetR"/>
</dbReference>
<name>A0A2U3Q0R7_9BRAD</name>
<dbReference type="InterPro" id="IPR050109">
    <property type="entry name" value="HTH-type_TetR-like_transc_reg"/>
</dbReference>
<dbReference type="Pfam" id="PF00440">
    <property type="entry name" value="TetR_N"/>
    <property type="match status" value="1"/>
</dbReference>